<keyword evidence="4" id="KW-1185">Reference proteome</keyword>
<dbReference type="Proteomes" id="UP000236333">
    <property type="component" value="Unassembled WGS sequence"/>
</dbReference>
<dbReference type="Gene3D" id="3.30.710.10">
    <property type="entry name" value="Potassium Channel Kv1.1, Chain A"/>
    <property type="match status" value="1"/>
</dbReference>
<feature type="non-terminal residue" evidence="3">
    <location>
        <position position="1"/>
    </location>
</feature>
<dbReference type="PANTHER" id="PTHR46231">
    <property type="entry name" value="ANKYRIN REPEAT AND BTB/POZ DOMAIN-CONTAINING PROTEIN 1"/>
    <property type="match status" value="1"/>
</dbReference>
<dbReference type="PANTHER" id="PTHR46231:SF1">
    <property type="entry name" value="ANKYRIN REPEAT AND BTB_POZ DOMAIN-CONTAINING PROTEIN 1"/>
    <property type="match status" value="1"/>
</dbReference>
<evidence type="ECO:0000256" key="1">
    <source>
        <dbReference type="ARBA" id="ARBA00022737"/>
    </source>
</evidence>
<dbReference type="AlphaFoldDB" id="A0A2J7ZUZ7"/>
<keyword evidence="2" id="KW-0040">ANK repeat</keyword>
<dbReference type="CDD" id="cd18186">
    <property type="entry name" value="BTB_POZ_ZBTB_KLHL-like"/>
    <property type="match status" value="1"/>
</dbReference>
<dbReference type="InterPro" id="IPR011333">
    <property type="entry name" value="SKP1/BTB/POZ_sf"/>
</dbReference>
<sequence>VASDLLAILKDPGSTADLTLAAGGRHFRRAGRSLRRFKAQLTVAGGGAGVSGSGAPGAAPGACEPPAATLQLPGADPDAVALLLRFVYGGVLPEGCSRRLLKAAIELAHSWGLGDALESLKQQLVAAAKAGSIVGDMLWAERCGYTDVLASLERAYVHTHGEDVSSEAAEELAERSPKLLARLHSAVLREWECPS</sequence>
<evidence type="ECO:0000313" key="4">
    <source>
        <dbReference type="Proteomes" id="UP000236333"/>
    </source>
</evidence>
<dbReference type="GO" id="GO:0000151">
    <property type="term" value="C:ubiquitin ligase complex"/>
    <property type="evidence" value="ECO:0007669"/>
    <property type="project" value="TreeGrafter"/>
</dbReference>
<evidence type="ECO:0008006" key="5">
    <source>
        <dbReference type="Google" id="ProtNLM"/>
    </source>
</evidence>
<evidence type="ECO:0000313" key="3">
    <source>
        <dbReference type="EMBL" id="PNH04079.1"/>
    </source>
</evidence>
<keyword evidence="1" id="KW-0677">Repeat</keyword>
<gene>
    <name evidence="3" type="ORF">TSOC_009798</name>
</gene>
<dbReference type="EMBL" id="PGGS01000426">
    <property type="protein sequence ID" value="PNH04079.1"/>
    <property type="molecule type" value="Genomic_DNA"/>
</dbReference>
<proteinExistence type="predicted"/>
<evidence type="ECO:0000256" key="2">
    <source>
        <dbReference type="ARBA" id="ARBA00023043"/>
    </source>
</evidence>
<dbReference type="InterPro" id="IPR044515">
    <property type="entry name" value="ABTB1"/>
</dbReference>
<protein>
    <recommendedName>
        <fullName evidence="5">BTB domain-containing protein</fullName>
    </recommendedName>
</protein>
<dbReference type="GO" id="GO:0005737">
    <property type="term" value="C:cytoplasm"/>
    <property type="evidence" value="ECO:0007669"/>
    <property type="project" value="TreeGrafter"/>
</dbReference>
<accession>A0A2J7ZUZ7</accession>
<feature type="non-terminal residue" evidence="3">
    <location>
        <position position="195"/>
    </location>
</feature>
<reference evidence="3 4" key="1">
    <citation type="journal article" date="2017" name="Mol. Biol. Evol.">
        <title>The 4-celled Tetrabaena socialis nuclear genome reveals the essential components for genetic control of cell number at the origin of multicellularity in the volvocine lineage.</title>
        <authorList>
            <person name="Featherston J."/>
            <person name="Arakaki Y."/>
            <person name="Hanschen E.R."/>
            <person name="Ferris P.J."/>
            <person name="Michod R.E."/>
            <person name="Olson B.J.S.C."/>
            <person name="Nozaki H."/>
            <person name="Durand P.M."/>
        </authorList>
    </citation>
    <scope>NUCLEOTIDE SEQUENCE [LARGE SCALE GENOMIC DNA]</scope>
    <source>
        <strain evidence="3 4">NIES-571</strain>
    </source>
</reference>
<name>A0A2J7ZUZ7_9CHLO</name>
<comment type="caution">
    <text evidence="3">The sequence shown here is derived from an EMBL/GenBank/DDBJ whole genome shotgun (WGS) entry which is preliminary data.</text>
</comment>
<organism evidence="3 4">
    <name type="scientific">Tetrabaena socialis</name>
    <dbReference type="NCBI Taxonomy" id="47790"/>
    <lineage>
        <taxon>Eukaryota</taxon>
        <taxon>Viridiplantae</taxon>
        <taxon>Chlorophyta</taxon>
        <taxon>core chlorophytes</taxon>
        <taxon>Chlorophyceae</taxon>
        <taxon>CS clade</taxon>
        <taxon>Chlamydomonadales</taxon>
        <taxon>Tetrabaenaceae</taxon>
        <taxon>Tetrabaena</taxon>
    </lineage>
</organism>